<feature type="region of interest" description="Disordered" evidence="1">
    <location>
        <begin position="405"/>
        <end position="496"/>
    </location>
</feature>
<name>A0AAU6W793_9BETA</name>
<dbReference type="EMBL" id="PP756679">
    <property type="protein sequence ID" value="XAO37260.1"/>
    <property type="molecule type" value="Genomic_DNA"/>
</dbReference>
<proteinExistence type="predicted"/>
<dbReference type="Pfam" id="PF05784">
    <property type="entry name" value="Herpes_UL82_83"/>
    <property type="match status" value="1"/>
</dbReference>
<organism evidence="2">
    <name type="scientific">Muromegalovirus muridbeta1</name>
    <dbReference type="NCBI Taxonomy" id="3050323"/>
    <lineage>
        <taxon>Viruses</taxon>
        <taxon>Duplodnaviria</taxon>
        <taxon>Heunggongvirae</taxon>
        <taxon>Peploviricota</taxon>
        <taxon>Herviviricetes</taxon>
        <taxon>Herpesvirales</taxon>
        <taxon>Orthoherpesviridae</taxon>
        <taxon>Betaherpesvirinae</taxon>
        <taxon>Muromegalovirus</taxon>
    </lineage>
</organism>
<sequence>MAEEFNFLTADPDKPGSTFVHGWCTNLSLRVTKGPLFRGQETKYLNTGLSLATSVPAITCLAQRLPQGRTPSALSVPFTVLSDPEDFINVVLPVRNMSTFTRNSAETQDQIFVTAFAIPLPIVPINEYPLFRQHPNFKTDFEQEAHQTTAEELNDSHLIKITHRRMRWVHSKRIQFGTHCTTITATLPRSVPANTYVAAQPKAISDPMVRLDSSILIPRPSETAHHKLRIQLVFDGHAENNGKKVNKPPTSLTVHILLHKDAITFALRHSPYKSLQRFDAFDNGYKVFCPRKIESRKGLTWTITIDNGYSCDGRYTALFFPKYSPQLDIHVCRWIETRTLNICITAMANVTIPVGMELGRVHFFPNRLTQELVDLLTPVGIINKESMALSTSQYECKLFVPVGSETYRPGPEPPQDADQLPPATTPRRMSSADEQQLPEDQFAQLSLNTPRPVGRELPPRRTSADERLFAQMDADNVPSDQEEDDSDEGEVFIDDQDFDEDRNWVYNAVPDSYEEEAAAQRQLLTLQPHDLIRIRAGRLATLTFTMYTPFINEGVYFNEAMGVDKVAVQLTTKGRYGARPMPSSLPRLKTAIIPPHLQP</sequence>
<dbReference type="EMBL" id="PP756680">
    <property type="protein sequence ID" value="XAO37400.1"/>
    <property type="molecule type" value="Genomic_DNA"/>
</dbReference>
<dbReference type="EMBL" id="PP756678">
    <property type="protein sequence ID" value="XAO37120.1"/>
    <property type="molecule type" value="Genomic_DNA"/>
</dbReference>
<protein>
    <submittedName>
        <fullName evidence="2">Tegument protein pp71</fullName>
    </submittedName>
</protein>
<evidence type="ECO:0000256" key="1">
    <source>
        <dbReference type="SAM" id="MobiDB-lite"/>
    </source>
</evidence>
<gene>
    <name evidence="2" type="primary">M82</name>
</gene>
<feature type="compositionally biased region" description="Acidic residues" evidence="1">
    <location>
        <begin position="480"/>
        <end position="496"/>
    </location>
</feature>
<evidence type="ECO:0000313" key="2">
    <source>
        <dbReference type="EMBL" id="XAO37260.1"/>
    </source>
</evidence>
<feature type="compositionally biased region" description="Basic and acidic residues" evidence="1">
    <location>
        <begin position="453"/>
        <end position="468"/>
    </location>
</feature>
<dbReference type="EMBL" id="PP756681">
    <property type="protein sequence ID" value="XAO37540.1"/>
    <property type="molecule type" value="Genomic_DNA"/>
</dbReference>
<dbReference type="InterPro" id="IPR008649">
    <property type="entry name" value="Herpes_UL82/UL83"/>
</dbReference>
<accession>A0AAU6W793</accession>
<reference evidence="2" key="1">
    <citation type="submission" date="2024-05" db="EMBL/GenBank/DDBJ databases">
        <title>Fine-tuning the evolutionary stability and environmental longevity of recombinant transmissible vaccines.</title>
        <authorList>
            <person name="Chan B."/>
            <person name="Nuismer S.L."/>
            <person name="Nichols J."/>
            <person name="Davison A.J."/>
            <person name="Alqirbi H."/>
            <person name="Jarvis M.A."/>
            <person name="Redwood A.J."/>
        </authorList>
    </citation>
    <scope>NUCLEOTIDE SEQUENCE</scope>
    <source>
        <strain evidence="2">K181</strain>
    </source>
</reference>